<evidence type="ECO:0000313" key="1">
    <source>
        <dbReference type="EMBL" id="URL58449.1"/>
    </source>
</evidence>
<dbReference type="RefSeq" id="WP_250339157.1">
    <property type="nucleotide sequence ID" value="NZ_CP063231.1"/>
</dbReference>
<dbReference type="Proteomes" id="UP001056681">
    <property type="component" value="Chromosome"/>
</dbReference>
<evidence type="ECO:0000313" key="2">
    <source>
        <dbReference type="Proteomes" id="UP001056681"/>
    </source>
</evidence>
<reference evidence="1" key="1">
    <citation type="submission" date="2020-10" db="EMBL/GenBank/DDBJ databases">
        <title>Whole-genome sequence of Luteibacter sp. EIF3.</title>
        <authorList>
            <person name="Friedrich I."/>
            <person name="Hertel R."/>
            <person name="Daniel R."/>
        </authorList>
    </citation>
    <scope>NUCLEOTIDE SEQUENCE</scope>
    <source>
        <strain evidence="1">EIF3</strain>
    </source>
</reference>
<dbReference type="PROSITE" id="PS51257">
    <property type="entry name" value="PROKAR_LIPOPROTEIN"/>
    <property type="match status" value="1"/>
</dbReference>
<organism evidence="1 2">
    <name type="scientific">Luteibacter flocculans</name>
    <dbReference type="NCBI Taxonomy" id="2780091"/>
    <lineage>
        <taxon>Bacteria</taxon>
        <taxon>Pseudomonadati</taxon>
        <taxon>Pseudomonadota</taxon>
        <taxon>Gammaproteobacteria</taxon>
        <taxon>Lysobacterales</taxon>
        <taxon>Rhodanobacteraceae</taxon>
        <taxon>Luteibacter</taxon>
    </lineage>
</organism>
<sequence length="205" mass="21916">MASRRLGIGIVRAVGVALLASLTGCASVAVVGKRMDAGGDVTVSALQVYSFIPLHTMGSERLYRDAQRFDGALVRRLNDAKVSAVAVDVEALVRRDGLAVDVSVSDREGRKRSFILPEREVLAADQPAAAVSAATHRLVILPSRVIVDRSTGVTHGVLHWRLEPTATDASPVAVGLIRYTADARGFPAPRMARELVLKLQTLGMR</sequence>
<protein>
    <submittedName>
        <fullName evidence="1">Uncharacterized protein</fullName>
    </submittedName>
</protein>
<proteinExistence type="predicted"/>
<name>A0ABY4T6C6_9GAMM</name>
<gene>
    <name evidence="1" type="ORF">IM816_17995</name>
</gene>
<keyword evidence="2" id="KW-1185">Reference proteome</keyword>
<dbReference type="EMBL" id="CP063231">
    <property type="protein sequence ID" value="URL58449.1"/>
    <property type="molecule type" value="Genomic_DNA"/>
</dbReference>
<accession>A0ABY4T6C6</accession>